<dbReference type="InterPro" id="IPR010823">
    <property type="entry name" value="Portal_Gp20"/>
</dbReference>
<organism evidence="1">
    <name type="scientific">marine metagenome</name>
    <dbReference type="NCBI Taxonomy" id="408172"/>
    <lineage>
        <taxon>unclassified sequences</taxon>
        <taxon>metagenomes</taxon>
        <taxon>ecological metagenomes</taxon>
    </lineage>
</organism>
<proteinExistence type="predicted"/>
<gene>
    <name evidence="1" type="ORF">METZ01_LOCUS403651</name>
</gene>
<feature type="non-terminal residue" evidence="1">
    <location>
        <position position="235"/>
    </location>
</feature>
<evidence type="ECO:0008006" key="2">
    <source>
        <dbReference type="Google" id="ProtNLM"/>
    </source>
</evidence>
<accession>A0A382VWB1</accession>
<name>A0A382VWB1_9ZZZZ</name>
<sequence>MASWKKYFKVSGQTDGSLSPVSGITSDQSKADFAFRNYQSSLPEVYSGHPNRVERYNQYEAMDMDSEVNACLDIISEFSTQQNKQNGTAFEIEFADNPTDHEVEIIKQQLQHWNKLNKFDQRTFKLFRNTIKYGDQVFVRDPETFELFWVDMMKVSRIIVNESEGKKPEQYIIRDINPNFENLTVAAKTVQDDTINPPTQGGYSAPPSYSAPNAMNNQGGRFATAMNESCIDAAH</sequence>
<reference evidence="1" key="1">
    <citation type="submission" date="2018-05" db="EMBL/GenBank/DDBJ databases">
        <authorList>
            <person name="Lanie J.A."/>
            <person name="Ng W.-L."/>
            <person name="Kazmierczak K.M."/>
            <person name="Andrzejewski T.M."/>
            <person name="Davidsen T.M."/>
            <person name="Wayne K.J."/>
            <person name="Tettelin H."/>
            <person name="Glass J.I."/>
            <person name="Rusch D."/>
            <person name="Podicherti R."/>
            <person name="Tsui H.-C.T."/>
            <person name="Winkler M.E."/>
        </authorList>
    </citation>
    <scope>NUCLEOTIDE SEQUENCE</scope>
</reference>
<evidence type="ECO:0000313" key="1">
    <source>
        <dbReference type="EMBL" id="SVD50797.1"/>
    </source>
</evidence>
<dbReference type="EMBL" id="UINC01155124">
    <property type="protein sequence ID" value="SVD50797.1"/>
    <property type="molecule type" value="Genomic_DNA"/>
</dbReference>
<dbReference type="Pfam" id="PF07230">
    <property type="entry name" value="Portal_T4"/>
    <property type="match status" value="1"/>
</dbReference>
<dbReference type="AlphaFoldDB" id="A0A382VWB1"/>
<protein>
    <recommendedName>
        <fullName evidence="2">Portal protein</fullName>
    </recommendedName>
</protein>